<feature type="compositionally biased region" description="Low complexity" evidence="9">
    <location>
        <begin position="735"/>
        <end position="745"/>
    </location>
</feature>
<dbReference type="GO" id="GO:0045893">
    <property type="term" value="P:positive regulation of DNA-templated transcription"/>
    <property type="evidence" value="ECO:0007669"/>
    <property type="project" value="UniProtKB-ARBA"/>
</dbReference>
<dbReference type="Pfam" id="PF00249">
    <property type="entry name" value="Myb_DNA-binding"/>
    <property type="match status" value="2"/>
</dbReference>
<dbReference type="GO" id="GO:0048235">
    <property type="term" value="P:pollen sperm cell differentiation"/>
    <property type="evidence" value="ECO:0007669"/>
    <property type="project" value="UniProtKB-ARBA"/>
</dbReference>
<feature type="compositionally biased region" description="Low complexity" evidence="9">
    <location>
        <begin position="593"/>
        <end position="606"/>
    </location>
</feature>
<dbReference type="OrthoDB" id="2143914at2759"/>
<dbReference type="FunFam" id="1.10.10.60:FF:000001">
    <property type="entry name" value="MYB-related transcription factor"/>
    <property type="match status" value="1"/>
</dbReference>
<proteinExistence type="predicted"/>
<evidence type="ECO:0000259" key="11">
    <source>
        <dbReference type="PROSITE" id="PS51294"/>
    </source>
</evidence>
<dbReference type="GO" id="GO:0003677">
    <property type="term" value="F:DNA binding"/>
    <property type="evidence" value="ECO:0007669"/>
    <property type="project" value="UniProtKB-KW"/>
</dbReference>
<organism evidence="12 13">
    <name type="scientific">Dorcoceras hygrometricum</name>
    <dbReference type="NCBI Taxonomy" id="472368"/>
    <lineage>
        <taxon>Eukaryota</taxon>
        <taxon>Viridiplantae</taxon>
        <taxon>Streptophyta</taxon>
        <taxon>Embryophyta</taxon>
        <taxon>Tracheophyta</taxon>
        <taxon>Spermatophyta</taxon>
        <taxon>Magnoliopsida</taxon>
        <taxon>eudicotyledons</taxon>
        <taxon>Gunneridae</taxon>
        <taxon>Pentapetalae</taxon>
        <taxon>asterids</taxon>
        <taxon>lamiids</taxon>
        <taxon>Lamiales</taxon>
        <taxon>Gesneriaceae</taxon>
        <taxon>Didymocarpoideae</taxon>
        <taxon>Trichosporeae</taxon>
        <taxon>Loxocarpinae</taxon>
        <taxon>Dorcoceras</taxon>
    </lineage>
</organism>
<feature type="region of interest" description="Disordered" evidence="9">
    <location>
        <begin position="29"/>
        <end position="81"/>
    </location>
</feature>
<keyword evidence="2" id="KW-0677">Repeat</keyword>
<evidence type="ECO:0000256" key="9">
    <source>
        <dbReference type="SAM" id="MobiDB-lite"/>
    </source>
</evidence>
<name>A0A2Z7CYG1_9LAMI</name>
<comment type="subcellular location">
    <subcellularLocation>
        <location evidence="1">Nucleus</location>
    </subcellularLocation>
</comment>
<keyword evidence="4" id="KW-0238">DNA-binding</keyword>
<dbReference type="SUPFAM" id="SSF46689">
    <property type="entry name" value="Homeodomain-like"/>
    <property type="match status" value="1"/>
</dbReference>
<dbReference type="InterPro" id="IPR001005">
    <property type="entry name" value="SANT/Myb"/>
</dbReference>
<keyword evidence="5" id="KW-0010">Activator</keyword>
<evidence type="ECO:0000256" key="1">
    <source>
        <dbReference type="ARBA" id="ARBA00004123"/>
    </source>
</evidence>
<keyword evidence="7" id="KW-0539">Nucleus</keyword>
<feature type="domain" description="Myb-like" evidence="10">
    <location>
        <begin position="150"/>
        <end position="202"/>
    </location>
</feature>
<feature type="compositionally biased region" description="Basic and acidic residues" evidence="9">
    <location>
        <begin position="608"/>
        <end position="619"/>
    </location>
</feature>
<dbReference type="PROSITE" id="PS50090">
    <property type="entry name" value="MYB_LIKE"/>
    <property type="match status" value="2"/>
</dbReference>
<feature type="domain" description="Myb-like" evidence="10">
    <location>
        <begin position="203"/>
        <end position="253"/>
    </location>
</feature>
<feature type="domain" description="HTH myb-type" evidence="11">
    <location>
        <begin position="150"/>
        <end position="202"/>
    </location>
</feature>
<feature type="domain" description="HTH myb-type" evidence="11">
    <location>
        <begin position="203"/>
        <end position="257"/>
    </location>
</feature>
<comment type="function">
    <text evidence="8">Transcription factor.</text>
</comment>
<dbReference type="InterPro" id="IPR017930">
    <property type="entry name" value="Myb_dom"/>
</dbReference>
<dbReference type="FunFam" id="1.10.10.60:FF:000119">
    <property type="entry name" value="Transcription factor GAMYB"/>
    <property type="match status" value="1"/>
</dbReference>
<dbReference type="PANTHER" id="PTHR47995">
    <property type="entry name" value="TRANSCRIPTION FACTOR MYB33-RELATED"/>
    <property type="match status" value="1"/>
</dbReference>
<sequence>MSFVKANVIYDCYESIIFDDQNSPKLSDNGKADIGFSKPENSKPRWLKNRLDKDKAKSGRKPFVPNQPWRSSTKIKSGWKKVQQKRDLSGHKMKSKLNIPHNYAQTLKDTYTGKTVKVISMTSDSEDMMPMNGEDSPLEDAIDGGNVSGNVSLKKGPWTTAEDSILVDYVTKHGEGNWNAIQKHTGLARCGKSCRLRWANHLRPDLKKGAFTLEEENLIIELHAKMGNKWAKMAAELPGRTDNEIKNYWNTRVKRRQRAGLPIYPPDLHVQSFNENQPDDDSNSFSSMEAPHFDLLPYNNLEIPEFKGFDLNQQFYSGDSKLAGDPYLTYPNESCFPSSHSPKHPERPEYFYHGSNPVVSNVTPDFSQHHYDGYLPTAHSFQFSPAYDYSSNYYNGSSSSAFPGSHVILNGKPSSSEPAWAMKLELPSLQTEMGSWGSPSTPLPYLESVDTLIQTPPNELCTPACSLSPGNSGLLDAVLYESQIMKISNTNSHQQTSLASGLDDDIVDTSSQDPQTGWEPYVEPVSPLGHSSPAMFTESTPSNGNSSQFIEVTPAAAPPRRKLRAAAARTSPINTHSRATICACCASSIARPVASSRKPSSSSTPPCIEHRPPSNERRATSGATLCNACESGGRIARPTRPRHATSAAGARPRSATSAAGARPRRATSFATHRQEKPSHARPACMYLARSCARSKERSKDRRMRTRSDRRPNRKNDRKVLVAEESTKSWVDTDSESSSSSSSSSDSEQEEVHCFMADQTSDDEVFDFSNVEFTREDLVSALNDMVKDDNSEGETSTQSQPAYDKFNKMSFVKANVIYDCFESITFDDQNSPKLNDNGKAGIGFSKPVLVCEKQRVERFIVTISHTDSLAHFSLNRDVNQVLSEQPWAGRV</sequence>
<protein>
    <submittedName>
        <fullName evidence="12">Transcription factor GAMYB-like</fullName>
    </submittedName>
</protein>
<dbReference type="CDD" id="cd00167">
    <property type="entry name" value="SANT"/>
    <property type="match status" value="2"/>
</dbReference>
<dbReference type="EMBL" id="KQ991168">
    <property type="protein sequence ID" value="KZV52110.1"/>
    <property type="molecule type" value="Genomic_DNA"/>
</dbReference>
<keyword evidence="13" id="KW-1185">Reference proteome</keyword>
<dbReference type="PROSITE" id="PS51294">
    <property type="entry name" value="HTH_MYB"/>
    <property type="match status" value="2"/>
</dbReference>
<evidence type="ECO:0000259" key="10">
    <source>
        <dbReference type="PROSITE" id="PS50090"/>
    </source>
</evidence>
<accession>A0A2Z7CYG1</accession>
<evidence type="ECO:0000256" key="5">
    <source>
        <dbReference type="ARBA" id="ARBA00023159"/>
    </source>
</evidence>
<evidence type="ECO:0000313" key="13">
    <source>
        <dbReference type="Proteomes" id="UP000250235"/>
    </source>
</evidence>
<keyword evidence="3" id="KW-0805">Transcription regulation</keyword>
<evidence type="ECO:0000256" key="6">
    <source>
        <dbReference type="ARBA" id="ARBA00023163"/>
    </source>
</evidence>
<evidence type="ECO:0000256" key="3">
    <source>
        <dbReference type="ARBA" id="ARBA00023015"/>
    </source>
</evidence>
<gene>
    <name evidence="12" type="ORF">F511_23982</name>
</gene>
<feature type="region of interest" description="Disordered" evidence="9">
    <location>
        <begin position="593"/>
        <end position="751"/>
    </location>
</feature>
<evidence type="ECO:0000256" key="7">
    <source>
        <dbReference type="ARBA" id="ARBA00023242"/>
    </source>
</evidence>
<reference evidence="12 13" key="1">
    <citation type="journal article" date="2015" name="Proc. Natl. Acad. Sci. U.S.A.">
        <title>The resurrection genome of Boea hygrometrica: A blueprint for survival of dehydration.</title>
        <authorList>
            <person name="Xiao L."/>
            <person name="Yang G."/>
            <person name="Zhang L."/>
            <person name="Yang X."/>
            <person name="Zhao S."/>
            <person name="Ji Z."/>
            <person name="Zhou Q."/>
            <person name="Hu M."/>
            <person name="Wang Y."/>
            <person name="Chen M."/>
            <person name="Xu Y."/>
            <person name="Jin H."/>
            <person name="Xiao X."/>
            <person name="Hu G."/>
            <person name="Bao F."/>
            <person name="Hu Y."/>
            <person name="Wan P."/>
            <person name="Li L."/>
            <person name="Deng X."/>
            <person name="Kuang T."/>
            <person name="Xiang C."/>
            <person name="Zhu J.K."/>
            <person name="Oliver M.J."/>
            <person name="He Y."/>
        </authorList>
    </citation>
    <scope>NUCLEOTIDE SEQUENCE [LARGE SCALE GENOMIC DNA]</scope>
    <source>
        <strain evidence="13">cv. XS01</strain>
    </source>
</reference>
<evidence type="ECO:0000256" key="4">
    <source>
        <dbReference type="ARBA" id="ARBA00023125"/>
    </source>
</evidence>
<dbReference type="AlphaFoldDB" id="A0A2Z7CYG1"/>
<feature type="compositionally biased region" description="Basic and acidic residues" evidence="9">
    <location>
        <begin position="693"/>
        <end position="726"/>
    </location>
</feature>
<dbReference type="Gene3D" id="1.10.10.60">
    <property type="entry name" value="Homeodomain-like"/>
    <property type="match status" value="2"/>
</dbReference>
<evidence type="ECO:0000256" key="2">
    <source>
        <dbReference type="ARBA" id="ARBA00022737"/>
    </source>
</evidence>
<dbReference type="InterPro" id="IPR009057">
    <property type="entry name" value="Homeodomain-like_sf"/>
</dbReference>
<dbReference type="SMART" id="SM00717">
    <property type="entry name" value="SANT"/>
    <property type="match status" value="2"/>
</dbReference>
<dbReference type="GO" id="GO:0040008">
    <property type="term" value="P:regulation of growth"/>
    <property type="evidence" value="ECO:0007669"/>
    <property type="project" value="UniProtKB-ARBA"/>
</dbReference>
<keyword evidence="6" id="KW-0804">Transcription</keyword>
<evidence type="ECO:0000256" key="8">
    <source>
        <dbReference type="ARBA" id="ARBA00057804"/>
    </source>
</evidence>
<dbReference type="Proteomes" id="UP000250235">
    <property type="component" value="Unassembled WGS sequence"/>
</dbReference>
<evidence type="ECO:0000313" key="12">
    <source>
        <dbReference type="EMBL" id="KZV52110.1"/>
    </source>
</evidence>
<dbReference type="GO" id="GO:0005634">
    <property type="term" value="C:nucleus"/>
    <property type="evidence" value="ECO:0007669"/>
    <property type="project" value="UniProtKB-SubCell"/>
</dbReference>
<dbReference type="PANTHER" id="PTHR47995:SF18">
    <property type="entry name" value="TRANSCRIPTION FACTOR MYB65"/>
    <property type="match status" value="1"/>
</dbReference>